<dbReference type="AlphaFoldDB" id="A0A444UYV0"/>
<accession>A0A444UYV0</accession>
<reference evidence="3 4" key="1">
    <citation type="submission" date="2019-01" db="EMBL/GenBank/DDBJ databases">
        <title>Draft Genome and Complete Hox-Cluster Characterization of the Sterlet Sturgeon (Acipenser ruthenus).</title>
        <authorList>
            <person name="Wei Q."/>
        </authorList>
    </citation>
    <scope>NUCLEOTIDE SEQUENCE [LARGE SCALE GENOMIC DNA]</scope>
    <source>
        <strain evidence="3">WHYD16114868_AA</strain>
        <tissue evidence="3">Blood</tissue>
    </source>
</reference>
<dbReference type="EMBL" id="SCEB01004746">
    <property type="protein sequence ID" value="RXM93352.1"/>
    <property type="molecule type" value="Genomic_DNA"/>
</dbReference>
<evidence type="ECO:0000256" key="2">
    <source>
        <dbReference type="SAM" id="MobiDB-lite"/>
    </source>
</evidence>
<feature type="compositionally biased region" description="Basic and acidic residues" evidence="2">
    <location>
        <begin position="53"/>
        <end position="72"/>
    </location>
</feature>
<feature type="region of interest" description="Disordered" evidence="2">
    <location>
        <begin position="36"/>
        <end position="122"/>
    </location>
</feature>
<evidence type="ECO:0000313" key="3">
    <source>
        <dbReference type="EMBL" id="RXM93352.1"/>
    </source>
</evidence>
<evidence type="ECO:0000256" key="1">
    <source>
        <dbReference type="ARBA" id="ARBA00022703"/>
    </source>
</evidence>
<comment type="caution">
    <text evidence="3">The sequence shown here is derived from an EMBL/GenBank/DDBJ whole genome shotgun (WGS) entry which is preliminary data.</text>
</comment>
<proteinExistence type="predicted"/>
<keyword evidence="4" id="KW-1185">Reference proteome</keyword>
<sequence>MEPTVESLQGAAPLEPRLLSLGRKDAERVLEVYVRRSLSLTDGPGRDRKPRGRGGDRKGATTLKGEVRRSISELDSLGPSREVSKEVKVPGDPKPSESPARSVTPLERSTEKPKKVSKKGKKSVLKSMFSFFWKKGSEEKEDQEPASEEKPAPVSTQTQGASAGCLPVTRQLSEDQYAPTTPRPAKPLKRKSTLRKTFSFKSRGTDAPKKPTFLALRGTVHKQDAPETQPRYSYYEQLSVAMEDIVKAQEPVLEEMFQSAAPPAADIVTDGGISACDQVLIEKIVSLLQREGDGIDEKLKESTALNSFFQGMTYSSFQQLADLYVETSEVMGQQPQVSPPELVKFAFTLDITAKVAGLCNHTVNRIMGFGNQYLQDRFTQFSNDQPRYVGDYPVESPD</sequence>
<dbReference type="PANTHER" id="PTHR14965:SF9">
    <property type="entry name" value="APOPTOSIS FACILITATOR BCL-2-LIKE PROTEIN 14"/>
    <property type="match status" value="1"/>
</dbReference>
<name>A0A444UYV0_ACIRT</name>
<evidence type="ECO:0000313" key="4">
    <source>
        <dbReference type="Proteomes" id="UP000289886"/>
    </source>
</evidence>
<keyword evidence="1" id="KW-0053">Apoptosis</keyword>
<dbReference type="PANTHER" id="PTHR14965">
    <property type="entry name" value="SI:CH73-248E21.1"/>
    <property type="match status" value="1"/>
</dbReference>
<gene>
    <name evidence="3" type="ORF">EOD39_19170</name>
</gene>
<organism evidence="3 4">
    <name type="scientific">Acipenser ruthenus</name>
    <name type="common">Sterlet sturgeon</name>
    <dbReference type="NCBI Taxonomy" id="7906"/>
    <lineage>
        <taxon>Eukaryota</taxon>
        <taxon>Metazoa</taxon>
        <taxon>Chordata</taxon>
        <taxon>Craniata</taxon>
        <taxon>Vertebrata</taxon>
        <taxon>Euteleostomi</taxon>
        <taxon>Actinopterygii</taxon>
        <taxon>Chondrostei</taxon>
        <taxon>Acipenseriformes</taxon>
        <taxon>Acipenseridae</taxon>
        <taxon>Acipenser</taxon>
    </lineage>
</organism>
<dbReference type="Proteomes" id="UP000289886">
    <property type="component" value="Unassembled WGS sequence"/>
</dbReference>
<feature type="region of interest" description="Disordered" evidence="2">
    <location>
        <begin position="135"/>
        <end position="206"/>
    </location>
</feature>
<protein>
    <submittedName>
        <fullName evidence="3">Apoptosis facilitator Bcl-2-like protein 14</fullName>
    </submittedName>
</protein>
<feature type="compositionally biased region" description="Basic and acidic residues" evidence="2">
    <location>
        <begin position="82"/>
        <end position="95"/>
    </location>
</feature>
<dbReference type="GO" id="GO:0006915">
    <property type="term" value="P:apoptotic process"/>
    <property type="evidence" value="ECO:0007669"/>
    <property type="project" value="UniProtKB-KW"/>
</dbReference>
<dbReference type="GO" id="GO:2001236">
    <property type="term" value="P:regulation of extrinsic apoptotic signaling pathway"/>
    <property type="evidence" value="ECO:0007669"/>
    <property type="project" value="TreeGrafter"/>
</dbReference>